<keyword evidence="4" id="KW-0233">DNA recombination</keyword>
<dbReference type="InterPro" id="IPR035386">
    <property type="entry name" value="Arm-DNA-bind_5"/>
</dbReference>
<feature type="domain" description="Tyr recombinase" evidence="6">
    <location>
        <begin position="218"/>
        <end position="406"/>
    </location>
</feature>
<dbReference type="Pfam" id="PF13102">
    <property type="entry name" value="Phage_int_SAM_5"/>
    <property type="match status" value="1"/>
</dbReference>
<dbReference type="InterPro" id="IPR002104">
    <property type="entry name" value="Integrase_catalytic"/>
</dbReference>
<dbReference type="KEGG" id="hyj:FHG12_16645"/>
<name>A0A5B8A4W3_9BACT</name>
<dbReference type="PROSITE" id="PS51900">
    <property type="entry name" value="CB"/>
    <property type="match status" value="1"/>
</dbReference>
<keyword evidence="9" id="KW-1185">Reference proteome</keyword>
<evidence type="ECO:0000313" key="9">
    <source>
        <dbReference type="Proteomes" id="UP000305398"/>
    </source>
</evidence>
<evidence type="ECO:0000256" key="5">
    <source>
        <dbReference type="PROSITE-ProRule" id="PRU01248"/>
    </source>
</evidence>
<dbReference type="Gene3D" id="1.10.443.10">
    <property type="entry name" value="Intergrase catalytic core"/>
    <property type="match status" value="1"/>
</dbReference>
<dbReference type="GO" id="GO:0015074">
    <property type="term" value="P:DNA integration"/>
    <property type="evidence" value="ECO:0007669"/>
    <property type="project" value="UniProtKB-KW"/>
</dbReference>
<dbReference type="Gene3D" id="1.10.150.130">
    <property type="match status" value="1"/>
</dbReference>
<dbReference type="InterPro" id="IPR013762">
    <property type="entry name" value="Integrase-like_cat_sf"/>
</dbReference>
<evidence type="ECO:0000256" key="2">
    <source>
        <dbReference type="ARBA" id="ARBA00022908"/>
    </source>
</evidence>
<evidence type="ECO:0000256" key="1">
    <source>
        <dbReference type="ARBA" id="ARBA00008857"/>
    </source>
</evidence>
<dbReference type="OrthoDB" id="1493636at2"/>
<sequence>MGNISLTLRNRDKEGRASVYLQYVYQENSKRFATGVKVRPEERYWDAANEKIKSGGSENYKQDNGLLQDMRRRLETLVADFRRDHARLPTLEEATKAFVRGAEPAPIERSFFHCLDEYLALKTSTRAANTLKNFTTLRHALVDFERTISAPITFESWDNVFYERFVGFLVRVKKHQNTTVAKRVSTLREFIAYYRQAGVHANAATFKLTSLKRKVRNATVITLTNAEFEALRALALDERPRLERVRDLFVLQCSTGLRYSDVVRLQPKHVKNRVIRIVTQKTKDETDIPLNAVSAAILAKYQGTMPRISNDKYNEYLKEVCALVPALHREETVVKLSGSRELSVTKPVYQLVGTHTGRRTFITLCLEKGVNPAQIMHWSGHTDLKVFIEYVNKRQGAVEQMSKLFG</sequence>
<dbReference type="AlphaFoldDB" id="A0A5B8A4W3"/>
<proteinExistence type="inferred from homology"/>
<dbReference type="Pfam" id="PF17293">
    <property type="entry name" value="Arm-DNA-bind_5"/>
    <property type="match status" value="1"/>
</dbReference>
<dbReference type="EMBL" id="CP040896">
    <property type="protein sequence ID" value="QDA61625.1"/>
    <property type="molecule type" value="Genomic_DNA"/>
</dbReference>
<dbReference type="Proteomes" id="UP000305398">
    <property type="component" value="Chromosome"/>
</dbReference>
<evidence type="ECO:0000259" key="7">
    <source>
        <dbReference type="PROSITE" id="PS51900"/>
    </source>
</evidence>
<dbReference type="SUPFAM" id="SSF56349">
    <property type="entry name" value="DNA breaking-rejoining enzymes"/>
    <property type="match status" value="1"/>
</dbReference>
<dbReference type="RefSeq" id="WP_139516799.1">
    <property type="nucleotide sequence ID" value="NZ_CP040896.1"/>
</dbReference>
<accession>A0A5B8A4W3</accession>
<dbReference type="CDD" id="cd01185">
    <property type="entry name" value="INTN1_C_like"/>
    <property type="match status" value="1"/>
</dbReference>
<evidence type="ECO:0000313" key="8">
    <source>
        <dbReference type="EMBL" id="QDA61625.1"/>
    </source>
</evidence>
<dbReference type="InterPro" id="IPR011010">
    <property type="entry name" value="DNA_brk_join_enz"/>
</dbReference>
<dbReference type="PANTHER" id="PTHR30349">
    <property type="entry name" value="PHAGE INTEGRASE-RELATED"/>
    <property type="match status" value="1"/>
</dbReference>
<dbReference type="GO" id="GO:0003677">
    <property type="term" value="F:DNA binding"/>
    <property type="evidence" value="ECO:0007669"/>
    <property type="project" value="UniProtKB-UniRule"/>
</dbReference>
<reference evidence="8 9" key="1">
    <citation type="submission" date="2019-06" db="EMBL/GenBank/DDBJ databases">
        <authorList>
            <person name="Srinivasan S."/>
        </authorList>
    </citation>
    <scope>NUCLEOTIDE SEQUENCE [LARGE SCALE GENOMIC DNA]</scope>
    <source>
        <strain evidence="8 9">17J68-5</strain>
    </source>
</reference>
<evidence type="ECO:0008006" key="10">
    <source>
        <dbReference type="Google" id="ProtNLM"/>
    </source>
</evidence>
<dbReference type="GO" id="GO:0006310">
    <property type="term" value="P:DNA recombination"/>
    <property type="evidence" value="ECO:0007669"/>
    <property type="project" value="UniProtKB-KW"/>
</dbReference>
<gene>
    <name evidence="8" type="ORF">FHG12_16645</name>
</gene>
<protein>
    <recommendedName>
        <fullName evidence="10">Site-specific integrase</fullName>
    </recommendedName>
</protein>
<keyword evidence="3 5" id="KW-0238">DNA-binding</keyword>
<comment type="similarity">
    <text evidence="1">Belongs to the 'phage' integrase family.</text>
</comment>
<dbReference type="InterPro" id="IPR044068">
    <property type="entry name" value="CB"/>
</dbReference>
<dbReference type="PANTHER" id="PTHR30349:SF64">
    <property type="entry name" value="PROPHAGE INTEGRASE INTD-RELATED"/>
    <property type="match status" value="1"/>
</dbReference>
<evidence type="ECO:0000256" key="4">
    <source>
        <dbReference type="ARBA" id="ARBA00023172"/>
    </source>
</evidence>
<dbReference type="Pfam" id="PF00589">
    <property type="entry name" value="Phage_integrase"/>
    <property type="match status" value="1"/>
</dbReference>
<keyword evidence="2" id="KW-0229">DNA integration</keyword>
<dbReference type="InterPro" id="IPR050090">
    <property type="entry name" value="Tyrosine_recombinase_XerCD"/>
</dbReference>
<evidence type="ECO:0000259" key="6">
    <source>
        <dbReference type="PROSITE" id="PS51898"/>
    </source>
</evidence>
<feature type="domain" description="Core-binding (CB)" evidence="7">
    <location>
        <begin position="109"/>
        <end position="195"/>
    </location>
</feature>
<dbReference type="InterPro" id="IPR025269">
    <property type="entry name" value="SAM-like_dom"/>
</dbReference>
<dbReference type="InterPro" id="IPR010998">
    <property type="entry name" value="Integrase_recombinase_N"/>
</dbReference>
<organism evidence="8 9">
    <name type="scientific">Hymenobacter jejuensis</name>
    <dbReference type="NCBI Taxonomy" id="2502781"/>
    <lineage>
        <taxon>Bacteria</taxon>
        <taxon>Pseudomonadati</taxon>
        <taxon>Bacteroidota</taxon>
        <taxon>Cytophagia</taxon>
        <taxon>Cytophagales</taxon>
        <taxon>Hymenobacteraceae</taxon>
        <taxon>Hymenobacter</taxon>
    </lineage>
</organism>
<dbReference type="PROSITE" id="PS51898">
    <property type="entry name" value="TYR_RECOMBINASE"/>
    <property type="match status" value="1"/>
</dbReference>
<evidence type="ECO:0000256" key="3">
    <source>
        <dbReference type="ARBA" id="ARBA00023125"/>
    </source>
</evidence>